<name>A0A4U1BNV9_9GAMM</name>
<proteinExistence type="predicted"/>
<organism evidence="2 3">
    <name type="scientific">Ferrimonas aestuarii</name>
    <dbReference type="NCBI Taxonomy" id="2569539"/>
    <lineage>
        <taxon>Bacteria</taxon>
        <taxon>Pseudomonadati</taxon>
        <taxon>Pseudomonadota</taxon>
        <taxon>Gammaproteobacteria</taxon>
        <taxon>Alteromonadales</taxon>
        <taxon>Ferrimonadaceae</taxon>
        <taxon>Ferrimonas</taxon>
    </lineage>
</organism>
<dbReference type="Proteomes" id="UP000305675">
    <property type="component" value="Unassembled WGS sequence"/>
</dbReference>
<evidence type="ECO:0000256" key="1">
    <source>
        <dbReference type="SAM" id="Phobius"/>
    </source>
</evidence>
<accession>A0A4U1BNV9</accession>
<feature type="transmembrane region" description="Helical" evidence="1">
    <location>
        <begin position="33"/>
        <end position="53"/>
    </location>
</feature>
<protein>
    <submittedName>
        <fullName evidence="2">Uncharacterized protein</fullName>
    </submittedName>
</protein>
<dbReference type="RefSeq" id="WP_136862784.1">
    <property type="nucleotide sequence ID" value="NZ_SWCJ01000004.1"/>
</dbReference>
<evidence type="ECO:0000313" key="3">
    <source>
        <dbReference type="Proteomes" id="UP000305675"/>
    </source>
</evidence>
<gene>
    <name evidence="2" type="ORF">FCL42_07510</name>
</gene>
<keyword evidence="1" id="KW-0812">Transmembrane</keyword>
<comment type="caution">
    <text evidence="2">The sequence shown here is derived from an EMBL/GenBank/DDBJ whole genome shotgun (WGS) entry which is preliminary data.</text>
</comment>
<keyword evidence="1" id="KW-1133">Transmembrane helix</keyword>
<reference evidence="2 3" key="1">
    <citation type="submission" date="2019-04" db="EMBL/GenBank/DDBJ databases">
        <authorList>
            <person name="Hwang J.C."/>
        </authorList>
    </citation>
    <scope>NUCLEOTIDE SEQUENCE [LARGE SCALE GENOMIC DNA]</scope>
    <source>
        <strain evidence="2 3">IMCC35002</strain>
    </source>
</reference>
<dbReference type="EMBL" id="SWCJ01000004">
    <property type="protein sequence ID" value="TKB56055.1"/>
    <property type="molecule type" value="Genomic_DNA"/>
</dbReference>
<dbReference type="AlphaFoldDB" id="A0A4U1BNV9"/>
<evidence type="ECO:0000313" key="2">
    <source>
        <dbReference type="EMBL" id="TKB56055.1"/>
    </source>
</evidence>
<keyword evidence="1" id="KW-0472">Membrane</keyword>
<sequence length="74" mass="8107">MQTRQYLFGMASGSALLLAASQLAQMGLINWSLAVVAALMIVVSGGGWCHQWVTRQRQHALLPAQMRSPARGRR</sequence>
<keyword evidence="3" id="KW-1185">Reference proteome</keyword>